<protein>
    <submittedName>
        <fullName evidence="1">Methyltransferase domain-containing protein</fullName>
    </submittedName>
</protein>
<reference evidence="1 2" key="1">
    <citation type="submission" date="2016-10" db="EMBL/GenBank/DDBJ databases">
        <authorList>
            <person name="de Groot N.N."/>
        </authorList>
    </citation>
    <scope>NUCLEOTIDE SEQUENCE [LARGE SCALE GENOMIC DNA]</scope>
    <source>
        <strain evidence="1 2">DSM 27078</strain>
    </source>
</reference>
<organism evidence="1 2">
    <name type="scientific">Flavobacterium urocaniciphilum</name>
    <dbReference type="NCBI Taxonomy" id="1299341"/>
    <lineage>
        <taxon>Bacteria</taxon>
        <taxon>Pseudomonadati</taxon>
        <taxon>Bacteroidota</taxon>
        <taxon>Flavobacteriia</taxon>
        <taxon>Flavobacteriales</taxon>
        <taxon>Flavobacteriaceae</taxon>
        <taxon>Flavobacterium</taxon>
    </lineage>
</organism>
<dbReference type="GO" id="GO:0008168">
    <property type="term" value="F:methyltransferase activity"/>
    <property type="evidence" value="ECO:0007669"/>
    <property type="project" value="UniProtKB-KW"/>
</dbReference>
<gene>
    <name evidence="1" type="ORF">SAMN05444005_101698</name>
</gene>
<dbReference type="GO" id="GO:0032259">
    <property type="term" value="P:methylation"/>
    <property type="evidence" value="ECO:0007669"/>
    <property type="project" value="UniProtKB-KW"/>
</dbReference>
<dbReference type="EMBL" id="FOEI01000001">
    <property type="protein sequence ID" value="SEP63492.1"/>
    <property type="molecule type" value="Genomic_DNA"/>
</dbReference>
<name>A0A1H8ZGG1_9FLAO</name>
<dbReference type="STRING" id="1299341.SAMN05444005_101698"/>
<dbReference type="Proteomes" id="UP000198648">
    <property type="component" value="Unassembled WGS sequence"/>
</dbReference>
<dbReference type="Pfam" id="PF13489">
    <property type="entry name" value="Methyltransf_23"/>
    <property type="match status" value="1"/>
</dbReference>
<sequence>MLENKCPLCNNDAKLFCEKVNHIFYECTNCKGIFRPKETYLSAVEEKEHYEKHINDVNDVRYQNFVSPIVNEILKDFSSSDIGLDFGSGTGPVIAKMLTDKGFQVSNYDLYFANDLTLLEKKYNYVSCCEVMEHFKNPLQEFQLLRNLLVPKGKLYCKTNVFQNQKPFENWYYKDDPTHVFIYQKETLDWIQKNLHFQKVKIYSDVIVFES</sequence>
<dbReference type="Gene3D" id="3.40.50.150">
    <property type="entry name" value="Vaccinia Virus protein VP39"/>
    <property type="match status" value="1"/>
</dbReference>
<evidence type="ECO:0000313" key="1">
    <source>
        <dbReference type="EMBL" id="SEP63492.1"/>
    </source>
</evidence>
<dbReference type="RefSeq" id="WP_245745592.1">
    <property type="nucleotide sequence ID" value="NZ_FOEI01000001.1"/>
</dbReference>
<evidence type="ECO:0000313" key="2">
    <source>
        <dbReference type="Proteomes" id="UP000198648"/>
    </source>
</evidence>
<keyword evidence="1" id="KW-0808">Transferase</keyword>
<dbReference type="AlphaFoldDB" id="A0A1H8ZGG1"/>
<keyword evidence="2" id="KW-1185">Reference proteome</keyword>
<dbReference type="SUPFAM" id="SSF53335">
    <property type="entry name" value="S-adenosyl-L-methionine-dependent methyltransferases"/>
    <property type="match status" value="1"/>
</dbReference>
<accession>A0A1H8ZGG1</accession>
<proteinExistence type="predicted"/>
<dbReference type="InterPro" id="IPR029063">
    <property type="entry name" value="SAM-dependent_MTases_sf"/>
</dbReference>
<keyword evidence="1" id="KW-0489">Methyltransferase</keyword>